<feature type="region of interest" description="Disordered" evidence="1">
    <location>
        <begin position="202"/>
        <end position="255"/>
    </location>
</feature>
<organism evidence="3 4">
    <name type="scientific">Actinomadura keratinilytica</name>
    <dbReference type="NCBI Taxonomy" id="547461"/>
    <lineage>
        <taxon>Bacteria</taxon>
        <taxon>Bacillati</taxon>
        <taxon>Actinomycetota</taxon>
        <taxon>Actinomycetes</taxon>
        <taxon>Streptosporangiales</taxon>
        <taxon>Thermomonosporaceae</taxon>
        <taxon>Actinomadura</taxon>
    </lineage>
</organism>
<feature type="transmembrane region" description="Helical" evidence="2">
    <location>
        <begin position="132"/>
        <end position="151"/>
    </location>
</feature>
<keyword evidence="2" id="KW-1133">Transmembrane helix</keyword>
<comment type="caution">
    <text evidence="3">The sequence shown here is derived from an EMBL/GenBank/DDBJ whole genome shotgun (WGS) entry which is preliminary data.</text>
</comment>
<evidence type="ECO:0008006" key="5">
    <source>
        <dbReference type="Google" id="ProtNLM"/>
    </source>
</evidence>
<dbReference type="RefSeq" id="WP_345024535.1">
    <property type="nucleotide sequence ID" value="NZ_BAABDO010000125.1"/>
</dbReference>
<dbReference type="Proteomes" id="UP001500266">
    <property type="component" value="Unassembled WGS sequence"/>
</dbReference>
<feature type="compositionally biased region" description="Low complexity" evidence="1">
    <location>
        <begin position="208"/>
        <end position="232"/>
    </location>
</feature>
<feature type="region of interest" description="Disordered" evidence="1">
    <location>
        <begin position="1"/>
        <end position="20"/>
    </location>
</feature>
<gene>
    <name evidence="3" type="ORF">GCM10022416_54780</name>
</gene>
<evidence type="ECO:0000256" key="1">
    <source>
        <dbReference type="SAM" id="MobiDB-lite"/>
    </source>
</evidence>
<reference evidence="4" key="1">
    <citation type="journal article" date="2019" name="Int. J. Syst. Evol. Microbiol.">
        <title>The Global Catalogue of Microorganisms (GCM) 10K type strain sequencing project: providing services to taxonomists for standard genome sequencing and annotation.</title>
        <authorList>
            <consortium name="The Broad Institute Genomics Platform"/>
            <consortium name="The Broad Institute Genome Sequencing Center for Infectious Disease"/>
            <person name="Wu L."/>
            <person name="Ma J."/>
        </authorList>
    </citation>
    <scope>NUCLEOTIDE SEQUENCE [LARGE SCALE GENOMIC DNA]</scope>
    <source>
        <strain evidence="4">JCM 17316</strain>
    </source>
</reference>
<feature type="transmembrane region" description="Helical" evidence="2">
    <location>
        <begin position="31"/>
        <end position="53"/>
    </location>
</feature>
<protein>
    <recommendedName>
        <fullName evidence="5">Integral membrane protein</fullName>
    </recommendedName>
</protein>
<name>A0ABP7ZE15_9ACTN</name>
<evidence type="ECO:0000256" key="2">
    <source>
        <dbReference type="SAM" id="Phobius"/>
    </source>
</evidence>
<sequence length="255" mass="28001">MTQGSAKLTRPDLPLPGRTGNASGTGNWHRFHYPIGVFATAYGATGLLTALISWDDRRAELADYLGSGLASPALVLVKVVELLLVALTVAGLARRRDVWLLPALAGWAAGFALFAVVDVVKGRWGGLLEHTLYLAGFAFLLFLSYALSVRVRVGRGALPRPAERPVAGAGADSDASDSELRPSGLTRTQELALEALNRWQQRRARLMQQHQQQPQQPQQPQEPQSQPQQQQEEQQEQKEEPEEREPKEQSEQPSA</sequence>
<dbReference type="EMBL" id="BAABDO010000125">
    <property type="protein sequence ID" value="GAA4154825.1"/>
    <property type="molecule type" value="Genomic_DNA"/>
</dbReference>
<feature type="transmembrane region" description="Helical" evidence="2">
    <location>
        <begin position="99"/>
        <end position="120"/>
    </location>
</feature>
<feature type="transmembrane region" description="Helical" evidence="2">
    <location>
        <begin position="73"/>
        <end position="92"/>
    </location>
</feature>
<keyword evidence="2" id="KW-0812">Transmembrane</keyword>
<feature type="region of interest" description="Disordered" evidence="1">
    <location>
        <begin position="160"/>
        <end position="184"/>
    </location>
</feature>
<evidence type="ECO:0000313" key="4">
    <source>
        <dbReference type="Proteomes" id="UP001500266"/>
    </source>
</evidence>
<keyword evidence="4" id="KW-1185">Reference proteome</keyword>
<keyword evidence="2" id="KW-0472">Membrane</keyword>
<accession>A0ABP7ZE15</accession>
<feature type="compositionally biased region" description="Basic and acidic residues" evidence="1">
    <location>
        <begin position="244"/>
        <end position="255"/>
    </location>
</feature>
<evidence type="ECO:0000313" key="3">
    <source>
        <dbReference type="EMBL" id="GAA4154825.1"/>
    </source>
</evidence>
<proteinExistence type="predicted"/>